<name>F0Z891_DICPU</name>
<feature type="compositionally biased region" description="Low complexity" evidence="1">
    <location>
        <begin position="874"/>
        <end position="884"/>
    </location>
</feature>
<dbReference type="OrthoDB" id="69088at2759"/>
<keyword evidence="4" id="KW-1185">Reference proteome</keyword>
<evidence type="ECO:0000313" key="4">
    <source>
        <dbReference type="Proteomes" id="UP000001064"/>
    </source>
</evidence>
<dbReference type="GO" id="GO:0034472">
    <property type="term" value="P:snRNA 3'-end processing"/>
    <property type="evidence" value="ECO:0000318"/>
    <property type="project" value="GO_Central"/>
</dbReference>
<dbReference type="InterPro" id="IPR040316">
    <property type="entry name" value="INTS5"/>
</dbReference>
<organism evidence="3 4">
    <name type="scientific">Dictyostelium purpureum</name>
    <name type="common">Slime mold</name>
    <dbReference type="NCBI Taxonomy" id="5786"/>
    <lineage>
        <taxon>Eukaryota</taxon>
        <taxon>Amoebozoa</taxon>
        <taxon>Evosea</taxon>
        <taxon>Eumycetozoa</taxon>
        <taxon>Dictyostelia</taxon>
        <taxon>Dictyosteliales</taxon>
        <taxon>Dictyosteliaceae</taxon>
        <taxon>Dictyostelium</taxon>
    </lineage>
</organism>
<dbReference type="FunCoup" id="F0Z891">
    <property type="interactions" value="101"/>
</dbReference>
<dbReference type="RefSeq" id="XP_003283604.1">
    <property type="nucleotide sequence ID" value="XM_003283556.1"/>
</dbReference>
<dbReference type="EMBL" id="GL870950">
    <property type="protein sequence ID" value="EGC39853.1"/>
    <property type="molecule type" value="Genomic_DNA"/>
</dbReference>
<dbReference type="PANTHER" id="PTHR31697:SF2">
    <property type="entry name" value="INTEGRATOR COMPLEX SUBUNIT 5"/>
    <property type="match status" value="1"/>
</dbReference>
<dbReference type="GO" id="GO:0032039">
    <property type="term" value="C:integrator complex"/>
    <property type="evidence" value="ECO:0000318"/>
    <property type="project" value="GO_Central"/>
</dbReference>
<sequence>MNNNINNNNSDNLKKQSFINKLIIDEDISNLKSIVKLNKKSISHNEIVYIKSPNKSLKEIEEYCFYLKDLPKTVKSCIFNQFSCLFIHLFQIEFNNNIIVNNKGISTHINNKNGRSSINNSTNKIKDLDGFLDCTDLKKSLFTIHENLLSLLQKNSFYWYEPILKWSLGCLTILIKLFNILKSNNNIKNKNKNKQKKDKCPNYSDSNKNISTIVKERLEYYSFKSLLSIVLHLAREESIENFLKASSTKEFLDNSLKSKTTTEYELDHKETNNSQKFIHNIKLFLILISKDNSFLKIALPSILDNLTSFSIEDFDNNSKNINTNNSNNDINFSNNSQIEEDLKIIKTIIEDILLSPNEIIAFNSKRILLALYFSCYSPKISSNPSIKTIAPNKKRFEISIKLFELLIEKLEKQLVLKSYSPSINLELNNNNNDNFYNEFINNLNHPQNITFYLNQIEFIDPSSSSTLKPESIKKNNLLLKLISVIGVNSIKSSIVILTYLLTELKSPIEYFYLFAETFQAVNSNTINYFINDIFKSIDSYIESDLLLLLNNLLILVKKSPITTTINNHTNGNQNHNLILLKIHKKILKSTRNNWSKLLNLINHPNTIYSHKNIPLEILYHSFNNIYKNTEYQIPSPKQQVEKKNKNHNKSDQIFETRILIEKILFFIIKNLRNLQHNNTHDKELKRLKKFEEYKNFYLLLCEESFYFTITIDVVLDNLFSTKTDMIIKVPALCPLSSANTIPPPTFPDNSPPDINNNDENNNMNIINNNIINKKKNKIRHEEEEEEDIYFNQIIDPSLPLSQPLVISSLQPTLFESNYERKYYHYKFNDMNNPSHISFTNQPSKKKKLDSANELFNDRAQNDTNMDGTENNKEISPATSNSTSSSDVFINSFQSLNFILLNNENDLMSFINQLLNVTGPSSSDQRECKLKILTDQFLLRVVPNHLEPTYENYQEILPKQSNFERDIYIRNLFQQNPFLYRILEIISTDARQLVRCLEVLKSLLVNEISYWYQYKNYGDNPLKSNHYLSTIQLVQILINSQFIVHPLNLSLELFDIIKSEEISYILTSIWNFIKDYKPEQSQYQLNPDSKKLQRDFSYDATPYSLTLKSIFHNHIKELCYHYSRFFPKKY</sequence>
<dbReference type="PANTHER" id="PTHR31697">
    <property type="entry name" value="INTEGRATOR COMPLEX SUBUNIT 5"/>
    <property type="match status" value="1"/>
</dbReference>
<dbReference type="InterPro" id="IPR029444">
    <property type="entry name" value="INTS5_C"/>
</dbReference>
<dbReference type="OMA" id="SIFHNHI"/>
<feature type="domain" description="Integrator complex subunit 5 C-terminal" evidence="2">
    <location>
        <begin position="962"/>
        <end position="1117"/>
    </location>
</feature>
<dbReference type="eggNOG" id="ENOG502RAR0">
    <property type="taxonomic scope" value="Eukaryota"/>
</dbReference>
<dbReference type="VEuPathDB" id="AmoebaDB:DICPUDRAFT_96433"/>
<dbReference type="Proteomes" id="UP000001064">
    <property type="component" value="Unassembled WGS sequence"/>
</dbReference>
<accession>F0Z891</accession>
<evidence type="ECO:0000256" key="1">
    <source>
        <dbReference type="SAM" id="MobiDB-lite"/>
    </source>
</evidence>
<reference evidence="4" key="1">
    <citation type="journal article" date="2011" name="Genome Biol.">
        <title>Comparative genomics of the social amoebae Dictyostelium discoideum and Dictyostelium purpureum.</title>
        <authorList>
            <consortium name="US DOE Joint Genome Institute (JGI-PGF)"/>
            <person name="Sucgang R."/>
            <person name="Kuo A."/>
            <person name="Tian X."/>
            <person name="Salerno W."/>
            <person name="Parikh A."/>
            <person name="Feasley C.L."/>
            <person name="Dalin E."/>
            <person name="Tu H."/>
            <person name="Huang E."/>
            <person name="Barry K."/>
            <person name="Lindquist E."/>
            <person name="Shapiro H."/>
            <person name="Bruce D."/>
            <person name="Schmutz J."/>
            <person name="Salamov A."/>
            <person name="Fey P."/>
            <person name="Gaudet P."/>
            <person name="Anjard C."/>
            <person name="Babu M.M."/>
            <person name="Basu S."/>
            <person name="Bushmanova Y."/>
            <person name="van der Wel H."/>
            <person name="Katoh-Kurasawa M."/>
            <person name="Dinh C."/>
            <person name="Coutinho P.M."/>
            <person name="Saito T."/>
            <person name="Elias M."/>
            <person name="Schaap P."/>
            <person name="Kay R.R."/>
            <person name="Henrissat B."/>
            <person name="Eichinger L."/>
            <person name="Rivero F."/>
            <person name="Putnam N.H."/>
            <person name="West C.M."/>
            <person name="Loomis W.F."/>
            <person name="Chisholm R.L."/>
            <person name="Shaulsky G."/>
            <person name="Strassmann J.E."/>
            <person name="Queller D.C."/>
            <person name="Kuspa A."/>
            <person name="Grigoriev I.V."/>
        </authorList>
    </citation>
    <scope>NUCLEOTIDE SEQUENCE [LARGE SCALE GENOMIC DNA]</scope>
    <source>
        <strain evidence="4">QSDP1</strain>
    </source>
</reference>
<dbReference type="STRING" id="5786.F0Z891"/>
<evidence type="ECO:0000259" key="2">
    <source>
        <dbReference type="Pfam" id="PF14838"/>
    </source>
</evidence>
<proteinExistence type="predicted"/>
<dbReference type="Pfam" id="PF14838">
    <property type="entry name" value="INTS5_C"/>
    <property type="match status" value="1"/>
</dbReference>
<protein>
    <recommendedName>
        <fullName evidence="2">Integrator complex subunit 5 C-terminal domain-containing protein</fullName>
    </recommendedName>
</protein>
<dbReference type="InParanoid" id="F0Z891"/>
<feature type="region of interest" description="Disordered" evidence="1">
    <location>
        <begin position="858"/>
        <end position="884"/>
    </location>
</feature>
<dbReference type="AlphaFoldDB" id="F0Z891"/>
<evidence type="ECO:0000313" key="3">
    <source>
        <dbReference type="EMBL" id="EGC39853.1"/>
    </source>
</evidence>
<gene>
    <name evidence="3" type="ORF">DICPUDRAFT_96433</name>
</gene>
<dbReference type="GeneID" id="10509546"/>
<dbReference type="KEGG" id="dpp:DICPUDRAFT_96433"/>